<keyword evidence="2" id="KW-1185">Reference proteome</keyword>
<comment type="caution">
    <text evidence="1">The sequence shown here is derived from an EMBL/GenBank/DDBJ whole genome shotgun (WGS) entry which is preliminary data.</text>
</comment>
<dbReference type="EMBL" id="CM037158">
    <property type="protein sequence ID" value="KAH7851689.1"/>
    <property type="molecule type" value="Genomic_DNA"/>
</dbReference>
<reference evidence="1 2" key="1">
    <citation type="journal article" date="2021" name="Hortic Res">
        <title>High-quality reference genome and annotation aids understanding of berry development for evergreen blueberry (Vaccinium darrowii).</title>
        <authorList>
            <person name="Yu J."/>
            <person name="Hulse-Kemp A.M."/>
            <person name="Babiker E."/>
            <person name="Staton M."/>
        </authorList>
    </citation>
    <scope>NUCLEOTIDE SEQUENCE [LARGE SCALE GENOMIC DNA]</scope>
    <source>
        <strain evidence="2">cv. NJ 8807/NJ 8810</strain>
        <tissue evidence="1">Young leaf</tissue>
    </source>
</reference>
<proteinExistence type="predicted"/>
<accession>A0ACB7YEZ7</accession>
<dbReference type="Proteomes" id="UP000828048">
    <property type="component" value="Chromosome 8"/>
</dbReference>
<gene>
    <name evidence="1" type="ORF">Vadar_015390</name>
</gene>
<protein>
    <submittedName>
        <fullName evidence="1">Uncharacterized protein</fullName>
    </submittedName>
</protein>
<sequence>MLRRRTTDNEVVEERRTTGSGGVQLRRRTAVVVFDGGRDSGESNGTWNGAGPLLWVDPRRGHVERSYPMTGRSQLRRKFVPTPRSMNQDKMLLPLLHLPFRALLL</sequence>
<evidence type="ECO:0000313" key="2">
    <source>
        <dbReference type="Proteomes" id="UP000828048"/>
    </source>
</evidence>
<name>A0ACB7YEZ7_9ERIC</name>
<organism evidence="1 2">
    <name type="scientific">Vaccinium darrowii</name>
    <dbReference type="NCBI Taxonomy" id="229202"/>
    <lineage>
        <taxon>Eukaryota</taxon>
        <taxon>Viridiplantae</taxon>
        <taxon>Streptophyta</taxon>
        <taxon>Embryophyta</taxon>
        <taxon>Tracheophyta</taxon>
        <taxon>Spermatophyta</taxon>
        <taxon>Magnoliopsida</taxon>
        <taxon>eudicotyledons</taxon>
        <taxon>Gunneridae</taxon>
        <taxon>Pentapetalae</taxon>
        <taxon>asterids</taxon>
        <taxon>Ericales</taxon>
        <taxon>Ericaceae</taxon>
        <taxon>Vaccinioideae</taxon>
        <taxon>Vaccinieae</taxon>
        <taxon>Vaccinium</taxon>
    </lineage>
</organism>
<evidence type="ECO:0000313" key="1">
    <source>
        <dbReference type="EMBL" id="KAH7851689.1"/>
    </source>
</evidence>